<evidence type="ECO:0000256" key="4">
    <source>
        <dbReference type="ARBA" id="ARBA00022960"/>
    </source>
</evidence>
<dbReference type="PRINTS" id="PR00725">
    <property type="entry name" value="DADACBPTASE1"/>
</dbReference>
<evidence type="ECO:0000256" key="7">
    <source>
        <dbReference type="SAM" id="MobiDB-lite"/>
    </source>
</evidence>
<keyword evidence="9" id="KW-0645">Protease</keyword>
<accession>K1SY66</accession>
<name>K1SY66_9ZZZZ</name>
<protein>
    <submittedName>
        <fullName evidence="9">Serine-type D-Ala-D-Ala carboxypeptidase</fullName>
    </submittedName>
</protein>
<keyword evidence="9" id="KW-0121">Carboxypeptidase</keyword>
<sequence length="224" mass="24680">MPISVLAQETNINNSQDNNNTNTNVEKNSESEETSLISNAVSGLLMEESTGEIIFEKDKDKQVAVASMTKMVAQIIILENIESGNIKWSDVVTASKNAADMGGSQIYLAANEKMTVRDLFKGISMASANDAVVAMAEYIAGSEDKFVKKMNDKVKKLGLKNTVFKNATGLDEDGHFSSAYDMAIIARTLLSHQEILEFSGVYEDYLRVNTPNKFWLVNTNKVVY</sequence>
<feature type="region of interest" description="Disordered" evidence="7">
    <location>
        <begin position="9"/>
        <end position="33"/>
    </location>
</feature>
<evidence type="ECO:0000256" key="6">
    <source>
        <dbReference type="ARBA" id="ARBA00023316"/>
    </source>
</evidence>
<dbReference type="EMBL" id="AJWZ01006793">
    <property type="protein sequence ID" value="EKC58755.1"/>
    <property type="molecule type" value="Genomic_DNA"/>
</dbReference>
<dbReference type="GO" id="GO:0071555">
    <property type="term" value="P:cell wall organization"/>
    <property type="evidence" value="ECO:0007669"/>
    <property type="project" value="UniProtKB-KW"/>
</dbReference>
<comment type="similarity">
    <text evidence="1">Belongs to the peptidase S11 family.</text>
</comment>
<keyword evidence="6" id="KW-0961">Cell wall biogenesis/degradation</keyword>
<evidence type="ECO:0000256" key="3">
    <source>
        <dbReference type="ARBA" id="ARBA00022801"/>
    </source>
</evidence>
<keyword evidence="2" id="KW-0732">Signal</keyword>
<keyword evidence="5" id="KW-0573">Peptidoglycan synthesis</keyword>
<dbReference type="AlphaFoldDB" id="K1SY66"/>
<dbReference type="GO" id="GO:0009002">
    <property type="term" value="F:serine-type D-Ala-D-Ala carboxypeptidase activity"/>
    <property type="evidence" value="ECO:0007669"/>
    <property type="project" value="InterPro"/>
</dbReference>
<feature type="compositionally biased region" description="Low complexity" evidence="7">
    <location>
        <begin position="9"/>
        <end position="26"/>
    </location>
</feature>
<dbReference type="GO" id="GO:0009252">
    <property type="term" value="P:peptidoglycan biosynthetic process"/>
    <property type="evidence" value="ECO:0007669"/>
    <property type="project" value="UniProtKB-KW"/>
</dbReference>
<dbReference type="Pfam" id="PF00768">
    <property type="entry name" value="Peptidase_S11"/>
    <property type="match status" value="1"/>
</dbReference>
<comment type="caution">
    <text evidence="9">The sequence shown here is derived from an EMBL/GenBank/DDBJ whole genome shotgun (WGS) entry which is preliminary data.</text>
</comment>
<reference evidence="9" key="1">
    <citation type="journal article" date="2013" name="Environ. Microbiol.">
        <title>Microbiota from the distal guts of lean and obese adolescents exhibit partial functional redundancy besides clear differences in community structure.</title>
        <authorList>
            <person name="Ferrer M."/>
            <person name="Ruiz A."/>
            <person name="Lanza F."/>
            <person name="Haange S.B."/>
            <person name="Oberbach A."/>
            <person name="Till H."/>
            <person name="Bargiela R."/>
            <person name="Campoy C."/>
            <person name="Segura M.T."/>
            <person name="Richter M."/>
            <person name="von Bergen M."/>
            <person name="Seifert J."/>
            <person name="Suarez A."/>
        </authorList>
    </citation>
    <scope>NUCLEOTIDE SEQUENCE</scope>
</reference>
<dbReference type="InterPro" id="IPR001967">
    <property type="entry name" value="Peptidase_S11_N"/>
</dbReference>
<dbReference type="SUPFAM" id="SSF56601">
    <property type="entry name" value="beta-lactamase/transpeptidase-like"/>
    <property type="match status" value="1"/>
</dbReference>
<keyword evidence="3" id="KW-0378">Hydrolase</keyword>
<feature type="domain" description="Peptidase S11 D-alanyl-D-alanine carboxypeptidase A N-terminal" evidence="8">
    <location>
        <begin position="39"/>
        <end position="224"/>
    </location>
</feature>
<evidence type="ECO:0000259" key="8">
    <source>
        <dbReference type="Pfam" id="PF00768"/>
    </source>
</evidence>
<evidence type="ECO:0000256" key="2">
    <source>
        <dbReference type="ARBA" id="ARBA00022729"/>
    </source>
</evidence>
<dbReference type="GO" id="GO:0006508">
    <property type="term" value="P:proteolysis"/>
    <property type="evidence" value="ECO:0007669"/>
    <property type="project" value="InterPro"/>
</dbReference>
<evidence type="ECO:0000313" key="9">
    <source>
        <dbReference type="EMBL" id="EKC58755.1"/>
    </source>
</evidence>
<gene>
    <name evidence="9" type="ORF">OBE_09844</name>
</gene>
<dbReference type="PANTHER" id="PTHR21581">
    <property type="entry name" value="D-ALANYL-D-ALANINE CARBOXYPEPTIDASE"/>
    <property type="match status" value="1"/>
</dbReference>
<dbReference type="InterPro" id="IPR012338">
    <property type="entry name" value="Beta-lactam/transpept-like"/>
</dbReference>
<dbReference type="InterPro" id="IPR018044">
    <property type="entry name" value="Peptidase_S11"/>
</dbReference>
<dbReference type="GO" id="GO:0008360">
    <property type="term" value="P:regulation of cell shape"/>
    <property type="evidence" value="ECO:0007669"/>
    <property type="project" value="UniProtKB-KW"/>
</dbReference>
<dbReference type="Gene3D" id="3.40.710.10">
    <property type="entry name" value="DD-peptidase/beta-lactamase superfamily"/>
    <property type="match status" value="1"/>
</dbReference>
<evidence type="ECO:0000256" key="1">
    <source>
        <dbReference type="ARBA" id="ARBA00007164"/>
    </source>
</evidence>
<dbReference type="PANTHER" id="PTHR21581:SF6">
    <property type="entry name" value="TRAFFICKING PROTEIN PARTICLE COMPLEX SUBUNIT 12"/>
    <property type="match status" value="1"/>
</dbReference>
<proteinExistence type="inferred from homology"/>
<evidence type="ECO:0000256" key="5">
    <source>
        <dbReference type="ARBA" id="ARBA00022984"/>
    </source>
</evidence>
<keyword evidence="4" id="KW-0133">Cell shape</keyword>
<organism evidence="9">
    <name type="scientific">human gut metagenome</name>
    <dbReference type="NCBI Taxonomy" id="408170"/>
    <lineage>
        <taxon>unclassified sequences</taxon>
        <taxon>metagenomes</taxon>
        <taxon>organismal metagenomes</taxon>
    </lineage>
</organism>